<feature type="modified residue" description="4-aspartylphosphate" evidence="4">
    <location>
        <position position="587"/>
    </location>
</feature>
<organism evidence="9 10">
    <name type="scientific">Variovorax humicola</name>
    <dbReference type="NCBI Taxonomy" id="1769758"/>
    <lineage>
        <taxon>Bacteria</taxon>
        <taxon>Pseudomonadati</taxon>
        <taxon>Pseudomonadota</taxon>
        <taxon>Betaproteobacteria</taxon>
        <taxon>Burkholderiales</taxon>
        <taxon>Comamonadaceae</taxon>
        <taxon>Variovorax</taxon>
    </lineage>
</organism>
<protein>
    <recommendedName>
        <fullName evidence="2">histidine kinase</fullName>
        <ecNumber evidence="2">2.7.13.3</ecNumber>
    </recommendedName>
</protein>
<dbReference type="InterPro" id="IPR005467">
    <property type="entry name" value="His_kinase_dom"/>
</dbReference>
<evidence type="ECO:0000313" key="9">
    <source>
        <dbReference type="EMBL" id="MEJ8820570.1"/>
    </source>
</evidence>
<sequence>MDAPSKPDGEESSVALPSEHRFQLLVNAIKDYAIYLLDAQGRVSSWNTGAERLKGYTAEEIVGEHFSRFYTPEDIETGLPARALRLAREQGKFEAEGWRVRKDGTRFWTSVHIEPVLGEGGELIGYAKITRDLSQARYSEQALYASEQRFRLLVEGVRDYAIYLLDPAGRVTNWNAGAQLIKGYTAHEILGQHFSRFYTQEDQRNGVPARALQTALAEKRYEAEAWRVRKDGSRFWANVVIDAIFDEAGQHVGFAKITRDFTERKKVQEEIDRAREALAHAQKLEAVGRLTGGVAHDFNNFLTIIRSSVELLRRSGADEERRERYIRAIAETADRAALLTKQLLAFARQQPLRPEAFGIAQRVRAMEQVVETMLGSAVKVEFDVGAPLDAALADPTQFDTALLNIVINAKDAMPTGGRLKITVRSVEEVPAVRRHAPVKGAFVAISIEDSGSGIEPLTLSRIFEPFFTTKPATKGTGLGLSQVYGFAKQSGGEIDVRSRVGEGTCFTLYLPRAAGFGDPAVQSSTPDAPRQTLKLTVLLVEDNDDVGQFASGLLSAVGHAVARASSAKDALKILEEDCQKFDLVFSDVVMPGMDGVDLAKEIRSRWPDLPVVLTSGYSHVLALEGNHDFALLQKPYSIQELEAFLDRAVPNSNRRSSPHGHVG</sequence>
<dbReference type="SMART" id="SM00091">
    <property type="entry name" value="PAS"/>
    <property type="match status" value="2"/>
</dbReference>
<evidence type="ECO:0000259" key="6">
    <source>
        <dbReference type="PROSITE" id="PS50110"/>
    </source>
</evidence>
<dbReference type="InterPro" id="IPR001610">
    <property type="entry name" value="PAC"/>
</dbReference>
<keyword evidence="10" id="KW-1185">Reference proteome</keyword>
<dbReference type="Gene3D" id="3.30.450.20">
    <property type="entry name" value="PAS domain"/>
    <property type="match status" value="2"/>
</dbReference>
<dbReference type="InterPro" id="IPR000700">
    <property type="entry name" value="PAS-assoc_C"/>
</dbReference>
<accession>A0ABU8VRY8</accession>
<dbReference type="SUPFAM" id="SSF55874">
    <property type="entry name" value="ATPase domain of HSP90 chaperone/DNA topoisomerase II/histidine kinase"/>
    <property type="match status" value="1"/>
</dbReference>
<evidence type="ECO:0000256" key="2">
    <source>
        <dbReference type="ARBA" id="ARBA00012438"/>
    </source>
</evidence>
<dbReference type="NCBIfam" id="TIGR00229">
    <property type="entry name" value="sensory_box"/>
    <property type="match status" value="2"/>
</dbReference>
<feature type="domain" description="PAC" evidence="8">
    <location>
        <begin position="221"/>
        <end position="273"/>
    </location>
</feature>
<dbReference type="Pfam" id="PF13426">
    <property type="entry name" value="PAS_9"/>
    <property type="match status" value="2"/>
</dbReference>
<name>A0ABU8VRY8_9BURK</name>
<dbReference type="Proteomes" id="UP001363010">
    <property type="component" value="Unassembled WGS sequence"/>
</dbReference>
<reference evidence="9 10" key="1">
    <citation type="submission" date="2024-03" db="EMBL/GenBank/DDBJ databases">
        <title>Novel species of the genus Variovorax.</title>
        <authorList>
            <person name="Liu Q."/>
            <person name="Xin Y.-H."/>
        </authorList>
    </citation>
    <scope>NUCLEOTIDE SEQUENCE [LARGE SCALE GENOMIC DNA]</scope>
    <source>
        <strain evidence="9 10">KACC 18501</strain>
    </source>
</reference>
<evidence type="ECO:0000256" key="1">
    <source>
        <dbReference type="ARBA" id="ARBA00000085"/>
    </source>
</evidence>
<keyword evidence="3 4" id="KW-0597">Phosphoprotein</keyword>
<feature type="domain" description="PAC" evidence="8">
    <location>
        <begin position="93"/>
        <end position="145"/>
    </location>
</feature>
<evidence type="ECO:0000259" key="5">
    <source>
        <dbReference type="PROSITE" id="PS50109"/>
    </source>
</evidence>
<dbReference type="Pfam" id="PF00072">
    <property type="entry name" value="Response_reg"/>
    <property type="match status" value="1"/>
</dbReference>
<dbReference type="Gene3D" id="3.40.50.2300">
    <property type="match status" value="1"/>
</dbReference>
<feature type="domain" description="PAS" evidence="7">
    <location>
        <begin position="146"/>
        <end position="219"/>
    </location>
</feature>
<evidence type="ECO:0000256" key="3">
    <source>
        <dbReference type="ARBA" id="ARBA00022553"/>
    </source>
</evidence>
<dbReference type="SMART" id="SM00387">
    <property type="entry name" value="HATPase_c"/>
    <property type="match status" value="1"/>
</dbReference>
<dbReference type="PROSITE" id="PS50112">
    <property type="entry name" value="PAS"/>
    <property type="match status" value="2"/>
</dbReference>
<gene>
    <name evidence="9" type="ORF">WKW80_00790</name>
</gene>
<dbReference type="PANTHER" id="PTHR43065">
    <property type="entry name" value="SENSOR HISTIDINE KINASE"/>
    <property type="match status" value="1"/>
</dbReference>
<dbReference type="InterPro" id="IPR035965">
    <property type="entry name" value="PAS-like_dom_sf"/>
</dbReference>
<dbReference type="InterPro" id="IPR003661">
    <property type="entry name" value="HisK_dim/P_dom"/>
</dbReference>
<dbReference type="CDD" id="cd00082">
    <property type="entry name" value="HisKA"/>
    <property type="match status" value="1"/>
</dbReference>
<dbReference type="SMART" id="SM00086">
    <property type="entry name" value="PAC"/>
    <property type="match status" value="2"/>
</dbReference>
<dbReference type="PANTHER" id="PTHR43065:SF49">
    <property type="entry name" value="HISTIDINE KINASE"/>
    <property type="match status" value="1"/>
</dbReference>
<dbReference type="Gene3D" id="3.30.565.10">
    <property type="entry name" value="Histidine kinase-like ATPase, C-terminal domain"/>
    <property type="match status" value="1"/>
</dbReference>
<evidence type="ECO:0000259" key="7">
    <source>
        <dbReference type="PROSITE" id="PS50112"/>
    </source>
</evidence>
<comment type="catalytic activity">
    <reaction evidence="1">
        <text>ATP + protein L-histidine = ADP + protein N-phospho-L-histidine.</text>
        <dbReference type="EC" id="2.7.13.3"/>
    </reaction>
</comment>
<dbReference type="InterPro" id="IPR011006">
    <property type="entry name" value="CheY-like_superfamily"/>
</dbReference>
<dbReference type="Pfam" id="PF02518">
    <property type="entry name" value="HATPase_c"/>
    <property type="match status" value="1"/>
</dbReference>
<dbReference type="EMBL" id="JBBKZV010000001">
    <property type="protein sequence ID" value="MEJ8820570.1"/>
    <property type="molecule type" value="Genomic_DNA"/>
</dbReference>
<feature type="domain" description="Histidine kinase" evidence="5">
    <location>
        <begin position="293"/>
        <end position="514"/>
    </location>
</feature>
<dbReference type="Pfam" id="PF00512">
    <property type="entry name" value="HisKA"/>
    <property type="match status" value="1"/>
</dbReference>
<evidence type="ECO:0000259" key="8">
    <source>
        <dbReference type="PROSITE" id="PS50113"/>
    </source>
</evidence>
<proteinExistence type="predicted"/>
<dbReference type="InterPro" id="IPR003594">
    <property type="entry name" value="HATPase_dom"/>
</dbReference>
<dbReference type="SUPFAM" id="SSF55785">
    <property type="entry name" value="PYP-like sensor domain (PAS domain)"/>
    <property type="match status" value="2"/>
</dbReference>
<evidence type="ECO:0000256" key="4">
    <source>
        <dbReference type="PROSITE-ProRule" id="PRU00169"/>
    </source>
</evidence>
<dbReference type="InterPro" id="IPR036890">
    <property type="entry name" value="HATPase_C_sf"/>
</dbReference>
<feature type="domain" description="PAS" evidence="7">
    <location>
        <begin position="18"/>
        <end position="91"/>
    </location>
</feature>
<dbReference type="InterPro" id="IPR001789">
    <property type="entry name" value="Sig_transdc_resp-reg_receiver"/>
</dbReference>
<dbReference type="PROSITE" id="PS50113">
    <property type="entry name" value="PAC"/>
    <property type="match status" value="2"/>
</dbReference>
<dbReference type="RefSeq" id="WP_340361629.1">
    <property type="nucleotide sequence ID" value="NZ_JBBKZV010000001.1"/>
</dbReference>
<dbReference type="InterPro" id="IPR036097">
    <property type="entry name" value="HisK_dim/P_sf"/>
</dbReference>
<dbReference type="PROSITE" id="PS50109">
    <property type="entry name" value="HIS_KIN"/>
    <property type="match status" value="1"/>
</dbReference>
<dbReference type="PRINTS" id="PR00344">
    <property type="entry name" value="BCTRLSENSOR"/>
</dbReference>
<comment type="caution">
    <text evidence="9">The sequence shown here is derived from an EMBL/GenBank/DDBJ whole genome shotgun (WGS) entry which is preliminary data.</text>
</comment>
<dbReference type="SUPFAM" id="SSF52172">
    <property type="entry name" value="CheY-like"/>
    <property type="match status" value="1"/>
</dbReference>
<dbReference type="SUPFAM" id="SSF47384">
    <property type="entry name" value="Homodimeric domain of signal transducing histidine kinase"/>
    <property type="match status" value="1"/>
</dbReference>
<dbReference type="SMART" id="SM00388">
    <property type="entry name" value="HisKA"/>
    <property type="match status" value="1"/>
</dbReference>
<feature type="domain" description="Response regulatory" evidence="6">
    <location>
        <begin position="536"/>
        <end position="649"/>
    </location>
</feature>
<dbReference type="SMART" id="SM00448">
    <property type="entry name" value="REC"/>
    <property type="match status" value="1"/>
</dbReference>
<dbReference type="Gene3D" id="1.10.287.130">
    <property type="match status" value="1"/>
</dbReference>
<evidence type="ECO:0000313" key="10">
    <source>
        <dbReference type="Proteomes" id="UP001363010"/>
    </source>
</evidence>
<dbReference type="PROSITE" id="PS50110">
    <property type="entry name" value="RESPONSE_REGULATORY"/>
    <property type="match status" value="1"/>
</dbReference>
<dbReference type="CDD" id="cd00130">
    <property type="entry name" value="PAS"/>
    <property type="match status" value="2"/>
</dbReference>
<dbReference type="InterPro" id="IPR000014">
    <property type="entry name" value="PAS"/>
</dbReference>
<dbReference type="InterPro" id="IPR004358">
    <property type="entry name" value="Sig_transdc_His_kin-like_C"/>
</dbReference>
<dbReference type="EC" id="2.7.13.3" evidence="2"/>